<dbReference type="EMBL" id="CM023481">
    <property type="protein sequence ID" value="KAH6944519.1"/>
    <property type="molecule type" value="Genomic_DNA"/>
</dbReference>
<dbReference type="Proteomes" id="UP000821845">
    <property type="component" value="Chromosome 1"/>
</dbReference>
<reference evidence="1" key="1">
    <citation type="submission" date="2020-05" db="EMBL/GenBank/DDBJ databases">
        <title>Large-scale comparative analyses of tick genomes elucidate their genetic diversity and vector capacities.</title>
        <authorList>
            <person name="Jia N."/>
            <person name="Wang J."/>
            <person name="Shi W."/>
            <person name="Du L."/>
            <person name="Sun Y."/>
            <person name="Zhan W."/>
            <person name="Jiang J."/>
            <person name="Wang Q."/>
            <person name="Zhang B."/>
            <person name="Ji P."/>
            <person name="Sakyi L.B."/>
            <person name="Cui X."/>
            <person name="Yuan T."/>
            <person name="Jiang B."/>
            <person name="Yang W."/>
            <person name="Lam T.T.-Y."/>
            <person name="Chang Q."/>
            <person name="Ding S."/>
            <person name="Wang X."/>
            <person name="Zhu J."/>
            <person name="Ruan X."/>
            <person name="Zhao L."/>
            <person name="Wei J."/>
            <person name="Que T."/>
            <person name="Du C."/>
            <person name="Cheng J."/>
            <person name="Dai P."/>
            <person name="Han X."/>
            <person name="Huang E."/>
            <person name="Gao Y."/>
            <person name="Liu J."/>
            <person name="Shao H."/>
            <person name="Ye R."/>
            <person name="Li L."/>
            <person name="Wei W."/>
            <person name="Wang X."/>
            <person name="Wang C."/>
            <person name="Yang T."/>
            <person name="Huo Q."/>
            <person name="Li W."/>
            <person name="Guo W."/>
            <person name="Chen H."/>
            <person name="Zhou L."/>
            <person name="Ni X."/>
            <person name="Tian J."/>
            <person name="Zhou Y."/>
            <person name="Sheng Y."/>
            <person name="Liu T."/>
            <person name="Pan Y."/>
            <person name="Xia L."/>
            <person name="Li J."/>
            <person name="Zhao F."/>
            <person name="Cao W."/>
        </authorList>
    </citation>
    <scope>NUCLEOTIDE SEQUENCE</scope>
    <source>
        <strain evidence="1">Hyas-2018</strain>
    </source>
</reference>
<accession>A0ACB7TEE3</accession>
<proteinExistence type="predicted"/>
<keyword evidence="2" id="KW-1185">Reference proteome</keyword>
<gene>
    <name evidence="1" type="ORF">HPB50_003669</name>
</gene>
<organism evidence="1 2">
    <name type="scientific">Hyalomma asiaticum</name>
    <name type="common">Tick</name>
    <dbReference type="NCBI Taxonomy" id="266040"/>
    <lineage>
        <taxon>Eukaryota</taxon>
        <taxon>Metazoa</taxon>
        <taxon>Ecdysozoa</taxon>
        <taxon>Arthropoda</taxon>
        <taxon>Chelicerata</taxon>
        <taxon>Arachnida</taxon>
        <taxon>Acari</taxon>
        <taxon>Parasitiformes</taxon>
        <taxon>Ixodida</taxon>
        <taxon>Ixodoidea</taxon>
        <taxon>Ixodidae</taxon>
        <taxon>Hyalomminae</taxon>
        <taxon>Hyalomma</taxon>
    </lineage>
</organism>
<evidence type="ECO:0000313" key="1">
    <source>
        <dbReference type="EMBL" id="KAH6944519.1"/>
    </source>
</evidence>
<sequence length="531" mass="59793">MAYPEIQGTGVNAQGTRPNEELPSLKISDHVSKYLKDPTNDCRRRVGCDIREAKYNRILGELVYAQQNNTAKIHTLNLGPPGTRYDVGYTARATTPNDQLPLPSFWFLVSREREGPTGKWRRRAVCGIHKAGFYRVSGVFISAEHNNTTKIHAPILEPPGTPYRGNARARRTAPKHRLPSASSARRTAPNHQLPLPNFWCRVSRGHKGPTAEYWRCAGYCNREVQFYLVHKESSAEENTAKTSGLAIGPADTPYEAGDRAPGNTPKKQLRSAYFWDLISYEREDSTNEHRCRVGCGVRKAEFYRVARVLVAAEENDTAKIHALIMGPPGTQYEGGFFQFLLNCPPDNPDCPCRVRLMTTSAGRVRSGPRLYQNVTACLGHLGSLCEATWMSYRYLLNVIFLIKFLLTPEISVSQGSHFGVLPALGMWLTDMKCRNAVLPRETTLVAVYDAVEENLRTSLACPRYRRDEVVKHFPQYYVVYKRAVKSRVHFPDSTKKDSTQRDPSLYQFGTILERLAATCEEFNLLSKTAVG</sequence>
<protein>
    <submittedName>
        <fullName evidence="1">Uncharacterized protein</fullName>
    </submittedName>
</protein>
<comment type="caution">
    <text evidence="1">The sequence shown here is derived from an EMBL/GenBank/DDBJ whole genome shotgun (WGS) entry which is preliminary data.</text>
</comment>
<name>A0ACB7TEE3_HYAAI</name>
<evidence type="ECO:0000313" key="2">
    <source>
        <dbReference type="Proteomes" id="UP000821845"/>
    </source>
</evidence>